<reference evidence="2" key="1">
    <citation type="submission" date="2010-06" db="EMBL/GenBank/DDBJ databases">
        <title>Complete genome sequence of Helicobacter pylori strain Cuz20.</title>
        <authorList>
            <person name="Kersulyte D."/>
            <person name="Herrera P."/>
            <person name="Gilman R.H."/>
            <person name="Berg D.E."/>
        </authorList>
    </citation>
    <scope>NUCLEOTIDE SEQUENCE [LARGE SCALE GENOMIC DNA]</scope>
    <source>
        <strain evidence="2">Cuz20</strain>
    </source>
</reference>
<evidence type="ECO:0000313" key="1">
    <source>
        <dbReference type="EMBL" id="ADO04056.1"/>
    </source>
</evidence>
<dbReference type="EMBL" id="CP002076">
    <property type="protein sequence ID" value="ADO04056.1"/>
    <property type="molecule type" value="Genomic_DNA"/>
</dbReference>
<dbReference type="InterPro" id="IPR013785">
    <property type="entry name" value="Aldolase_TIM"/>
</dbReference>
<dbReference type="SUPFAM" id="SSF51569">
    <property type="entry name" value="Aldolase"/>
    <property type="match status" value="1"/>
</dbReference>
<accession>A0AB32X8B7</accession>
<organism evidence="1 2">
    <name type="scientific">Helicobacter pylori (strain Cuz20)</name>
    <dbReference type="NCBI Taxonomy" id="765964"/>
    <lineage>
        <taxon>Bacteria</taxon>
        <taxon>Pseudomonadati</taxon>
        <taxon>Campylobacterota</taxon>
        <taxon>Epsilonproteobacteria</taxon>
        <taxon>Campylobacterales</taxon>
        <taxon>Helicobacteraceae</taxon>
        <taxon>Helicobacter</taxon>
    </lineage>
</organism>
<dbReference type="AlphaFoldDB" id="A0AB32X8B7"/>
<name>A0AB32X8B7_HELPC</name>
<gene>
    <name evidence="1" type="ordered locus">HPCU_04480</name>
</gene>
<dbReference type="GO" id="GO:0047444">
    <property type="term" value="F:N-acylneuraminate-9-phosphate synthase activity"/>
    <property type="evidence" value="ECO:0007669"/>
    <property type="project" value="TreeGrafter"/>
</dbReference>
<evidence type="ECO:0000313" key="2">
    <source>
        <dbReference type="Proteomes" id="UP000006864"/>
    </source>
</evidence>
<protein>
    <submittedName>
        <fullName evidence="1">N-acetylneuraminic acid synthetase</fullName>
    </submittedName>
</protein>
<sequence length="63" mass="6932">MDFILGTRKIGINYTPLVVAEIGINHNGSLEIAKLMVDAAKEAGIEVIKHQRLADENFSLYSC</sequence>
<dbReference type="KEGG" id="hpu:HPCU_04480"/>
<dbReference type="Proteomes" id="UP000006864">
    <property type="component" value="Chromosome"/>
</dbReference>
<proteinExistence type="predicted"/>
<dbReference type="PANTHER" id="PTHR42966:SF1">
    <property type="entry name" value="SIALIC ACID SYNTHASE"/>
    <property type="match status" value="1"/>
</dbReference>
<dbReference type="PANTHER" id="PTHR42966">
    <property type="entry name" value="N-ACETYLNEURAMINATE SYNTHASE"/>
    <property type="match status" value="1"/>
</dbReference>
<dbReference type="InterPro" id="IPR051690">
    <property type="entry name" value="PseI-like"/>
</dbReference>
<dbReference type="Gene3D" id="3.20.20.70">
    <property type="entry name" value="Aldolase class I"/>
    <property type="match status" value="1"/>
</dbReference>